<feature type="domain" description="Peptidase M50" evidence="11">
    <location>
        <begin position="117"/>
        <end position="287"/>
    </location>
</feature>
<sequence length="362" mass="38759">MVHAGDREILFALLLPGLGPDDPAVRGALAGWPGTCWAARVGDGWELVLERRIRPARRERWWLHALLLLGTLFSTSLAGASLAGRDPLGLADHRVLGLPLPLPTGLDAADLASGLLFALPLLGVLLAHELGHYAAARRHGLDVSPPFFIPAPHLVSLIGTFGAFIRLRSPMLHRRMLMDVGAAGPLAGFVLALPLAAVGLAMSRVTGPLPHFPGEPSLVVLEGFGLRMGDSLLWMALRALFAPGPGTLLLDPLAVAGWVGLFFTAMNLLPVAQLDGGHILYALLGPRWQRALALLFFVFLLAAGRLWPGWWLWAVLVLLVGRGRVTHPAVLDPRLPLTRAQRLAGWACVAIFVLAFVPVPLS</sequence>
<evidence type="ECO:0000256" key="4">
    <source>
        <dbReference type="ARBA" id="ARBA00022670"/>
    </source>
</evidence>
<keyword evidence="9 10" id="KW-0472">Membrane</keyword>
<dbReference type="InterPro" id="IPR044838">
    <property type="entry name" value="EGY1-like"/>
</dbReference>
<feature type="transmembrane region" description="Helical" evidence="10">
    <location>
        <begin position="253"/>
        <end position="272"/>
    </location>
</feature>
<feature type="transmembrane region" description="Helical" evidence="10">
    <location>
        <begin position="292"/>
        <end position="321"/>
    </location>
</feature>
<keyword evidence="8 10" id="KW-1133">Transmembrane helix</keyword>
<protein>
    <recommendedName>
        <fullName evidence="11">Peptidase M50 domain-containing protein</fullName>
    </recommendedName>
</protein>
<name>A0A6J4LPT0_9BACT</name>
<dbReference type="GO" id="GO:0008233">
    <property type="term" value="F:peptidase activity"/>
    <property type="evidence" value="ECO:0007669"/>
    <property type="project" value="UniProtKB-KW"/>
</dbReference>
<evidence type="ECO:0000256" key="2">
    <source>
        <dbReference type="ARBA" id="ARBA00004141"/>
    </source>
</evidence>
<dbReference type="PANTHER" id="PTHR31412:SF0">
    <property type="entry name" value="ZINC METALLOPROTEASE EGY1, CHLOROPLASTIC-RELATED"/>
    <property type="match status" value="1"/>
</dbReference>
<evidence type="ECO:0000256" key="10">
    <source>
        <dbReference type="SAM" id="Phobius"/>
    </source>
</evidence>
<dbReference type="Pfam" id="PF02163">
    <property type="entry name" value="Peptidase_M50"/>
    <property type="match status" value="1"/>
</dbReference>
<dbReference type="AlphaFoldDB" id="A0A6J4LPT0"/>
<keyword evidence="4" id="KW-0645">Protease</keyword>
<dbReference type="CDD" id="cd06160">
    <property type="entry name" value="S2P-M50_like_2"/>
    <property type="match status" value="1"/>
</dbReference>
<keyword evidence="7" id="KW-0809">Transit peptide</keyword>
<evidence type="ECO:0000256" key="1">
    <source>
        <dbReference type="ARBA" id="ARBA00001947"/>
    </source>
</evidence>
<organism evidence="12">
    <name type="scientific">uncultured Gemmatimonadota bacterium</name>
    <dbReference type="NCBI Taxonomy" id="203437"/>
    <lineage>
        <taxon>Bacteria</taxon>
        <taxon>Pseudomonadati</taxon>
        <taxon>Gemmatimonadota</taxon>
        <taxon>environmental samples</taxon>
    </lineage>
</organism>
<dbReference type="EMBL" id="CADCTW010000134">
    <property type="protein sequence ID" value="CAA9338681.1"/>
    <property type="molecule type" value="Genomic_DNA"/>
</dbReference>
<evidence type="ECO:0000256" key="5">
    <source>
        <dbReference type="ARBA" id="ARBA00022692"/>
    </source>
</evidence>
<comment type="subcellular location">
    <subcellularLocation>
        <location evidence="2">Membrane</location>
        <topology evidence="2">Multi-pass membrane protein</topology>
    </subcellularLocation>
</comment>
<dbReference type="GO" id="GO:0016020">
    <property type="term" value="C:membrane"/>
    <property type="evidence" value="ECO:0007669"/>
    <property type="project" value="UniProtKB-SubCell"/>
</dbReference>
<accession>A0A6J4LPT0</accession>
<evidence type="ECO:0000256" key="9">
    <source>
        <dbReference type="ARBA" id="ARBA00023136"/>
    </source>
</evidence>
<comment type="cofactor">
    <cofactor evidence="1">
        <name>Zn(2+)</name>
        <dbReference type="ChEBI" id="CHEBI:29105"/>
    </cofactor>
</comment>
<dbReference type="PANTHER" id="PTHR31412">
    <property type="entry name" value="ZINC METALLOPROTEASE EGY1"/>
    <property type="match status" value="1"/>
</dbReference>
<feature type="transmembrane region" description="Helical" evidence="10">
    <location>
        <begin position="62"/>
        <end position="84"/>
    </location>
</feature>
<evidence type="ECO:0000259" key="11">
    <source>
        <dbReference type="Pfam" id="PF02163"/>
    </source>
</evidence>
<evidence type="ECO:0000256" key="6">
    <source>
        <dbReference type="ARBA" id="ARBA00022801"/>
    </source>
</evidence>
<reference evidence="12" key="1">
    <citation type="submission" date="2020-02" db="EMBL/GenBank/DDBJ databases">
        <authorList>
            <person name="Meier V. D."/>
        </authorList>
    </citation>
    <scope>NUCLEOTIDE SEQUENCE</scope>
    <source>
        <strain evidence="12">AVDCRST_MAG68</strain>
    </source>
</reference>
<dbReference type="GO" id="GO:0006508">
    <property type="term" value="P:proteolysis"/>
    <property type="evidence" value="ECO:0007669"/>
    <property type="project" value="UniProtKB-KW"/>
</dbReference>
<gene>
    <name evidence="12" type="ORF">AVDCRST_MAG68-2913</name>
</gene>
<comment type="similarity">
    <text evidence="3">Belongs to the peptidase M50B family.</text>
</comment>
<evidence type="ECO:0000256" key="3">
    <source>
        <dbReference type="ARBA" id="ARBA00007931"/>
    </source>
</evidence>
<keyword evidence="6" id="KW-0378">Hydrolase</keyword>
<keyword evidence="5 10" id="KW-0812">Transmembrane</keyword>
<feature type="transmembrane region" description="Helical" evidence="10">
    <location>
        <begin position="177"/>
        <end position="198"/>
    </location>
</feature>
<evidence type="ECO:0000256" key="8">
    <source>
        <dbReference type="ARBA" id="ARBA00022989"/>
    </source>
</evidence>
<evidence type="ECO:0000313" key="12">
    <source>
        <dbReference type="EMBL" id="CAA9338681.1"/>
    </source>
</evidence>
<feature type="transmembrane region" description="Helical" evidence="10">
    <location>
        <begin position="342"/>
        <end position="361"/>
    </location>
</feature>
<evidence type="ECO:0000256" key="7">
    <source>
        <dbReference type="ARBA" id="ARBA00022946"/>
    </source>
</evidence>
<dbReference type="InterPro" id="IPR008915">
    <property type="entry name" value="Peptidase_M50"/>
</dbReference>
<feature type="transmembrane region" description="Helical" evidence="10">
    <location>
        <begin position="147"/>
        <end position="165"/>
    </location>
</feature>
<proteinExistence type="inferred from homology"/>